<organism evidence="1 2">
    <name type="scientific">Hymenobacter busanensis</name>
    <dbReference type="NCBI Taxonomy" id="2607656"/>
    <lineage>
        <taxon>Bacteria</taxon>
        <taxon>Pseudomonadati</taxon>
        <taxon>Bacteroidota</taxon>
        <taxon>Cytophagia</taxon>
        <taxon>Cytophagales</taxon>
        <taxon>Hymenobacteraceae</taxon>
        <taxon>Hymenobacter</taxon>
    </lineage>
</organism>
<evidence type="ECO:0000313" key="2">
    <source>
        <dbReference type="Proteomes" id="UP000326380"/>
    </source>
</evidence>
<dbReference type="AlphaFoldDB" id="A0A7L4ZU53"/>
<gene>
    <name evidence="1" type="ORF">F0P96_01370</name>
</gene>
<dbReference type="RefSeq" id="WP_151076952.1">
    <property type="nucleotide sequence ID" value="NZ_CP047647.1"/>
</dbReference>
<proteinExistence type="predicted"/>
<dbReference type="Proteomes" id="UP000326380">
    <property type="component" value="Unassembled WGS sequence"/>
</dbReference>
<comment type="caution">
    <text evidence="1">The sequence shown here is derived from an EMBL/GenBank/DDBJ whole genome shotgun (WGS) entry which is preliminary data.</text>
</comment>
<evidence type="ECO:0000313" key="1">
    <source>
        <dbReference type="EMBL" id="KAA9339304.1"/>
    </source>
</evidence>
<reference evidence="1 2" key="1">
    <citation type="submission" date="2019-09" db="EMBL/GenBank/DDBJ databases">
        <title>Genome sequence of Hymenobacter sp. M3.</title>
        <authorList>
            <person name="Srinivasan S."/>
        </authorList>
    </citation>
    <scope>NUCLEOTIDE SEQUENCE [LARGE SCALE GENOMIC DNA]</scope>
    <source>
        <strain evidence="1 2">M3</strain>
    </source>
</reference>
<dbReference type="EMBL" id="VTWU01000001">
    <property type="protein sequence ID" value="KAA9339304.1"/>
    <property type="molecule type" value="Genomic_DNA"/>
</dbReference>
<accession>A0A7L4ZU53</accession>
<protein>
    <submittedName>
        <fullName evidence="1">Uncharacterized protein</fullName>
    </submittedName>
</protein>
<sequence>MASLLTAAVPALGQTKPAPKTRVAERAAAPAAVATPSFYATYRYRSYTIHSAGQEPVAATGVGGTLTLLPSGVYEKHLQLTGANGPMSFDQRGRFTLSGDNISFLYLSSQGDPKADNGTFRFDPKKQTLDITIEGFPAGSKGVYSLSAQPAPKATKP</sequence>
<name>A0A7L4ZU53_9BACT</name>
<keyword evidence="2" id="KW-1185">Reference proteome</keyword>